<accession>A0A5N7DKK5</accession>
<keyword evidence="2" id="KW-1185">Reference proteome</keyword>
<dbReference type="AlphaFoldDB" id="A0A5N7DKK5"/>
<dbReference type="RefSeq" id="XP_031944213.1">
    <property type="nucleotide sequence ID" value="XM_032081277.1"/>
</dbReference>
<gene>
    <name evidence="1" type="ORF">BDV37DRAFT_242162</name>
</gene>
<organism evidence="1 2">
    <name type="scientific">Aspergillus pseudonomiae</name>
    <dbReference type="NCBI Taxonomy" id="1506151"/>
    <lineage>
        <taxon>Eukaryota</taxon>
        <taxon>Fungi</taxon>
        <taxon>Dikarya</taxon>
        <taxon>Ascomycota</taxon>
        <taxon>Pezizomycotina</taxon>
        <taxon>Eurotiomycetes</taxon>
        <taxon>Eurotiomycetidae</taxon>
        <taxon>Eurotiales</taxon>
        <taxon>Aspergillaceae</taxon>
        <taxon>Aspergillus</taxon>
        <taxon>Aspergillus subgen. Circumdati</taxon>
    </lineage>
</organism>
<protein>
    <submittedName>
        <fullName evidence="1">Uncharacterized protein</fullName>
    </submittedName>
</protein>
<evidence type="ECO:0000313" key="2">
    <source>
        <dbReference type="Proteomes" id="UP000325579"/>
    </source>
</evidence>
<dbReference type="Proteomes" id="UP000325579">
    <property type="component" value="Unassembled WGS sequence"/>
</dbReference>
<name>A0A5N7DKK5_9EURO</name>
<dbReference type="GeneID" id="43665968"/>
<sequence>MPQRREQYFIYTFNETRASGPQKRTWGGSRCFGALICSLLAFRQILPPLSLPVPEGFAFDDVSKRLAESD</sequence>
<dbReference type="EMBL" id="ML736751">
    <property type="protein sequence ID" value="KAE8406894.1"/>
    <property type="molecule type" value="Genomic_DNA"/>
</dbReference>
<reference evidence="1 2" key="1">
    <citation type="submission" date="2019-04" db="EMBL/GenBank/DDBJ databases">
        <authorList>
            <consortium name="DOE Joint Genome Institute"/>
            <person name="Mondo S."/>
            <person name="Kjaerbolling I."/>
            <person name="Vesth T."/>
            <person name="Frisvad J.C."/>
            <person name="Nybo J.L."/>
            <person name="Theobald S."/>
            <person name="Kildgaard S."/>
            <person name="Isbrandt T."/>
            <person name="Kuo A."/>
            <person name="Sato A."/>
            <person name="Lyhne E.K."/>
            <person name="Kogle M.E."/>
            <person name="Wiebenga A."/>
            <person name="Kun R.S."/>
            <person name="Lubbers R.J."/>
            <person name="Makela M.R."/>
            <person name="Barry K."/>
            <person name="Chovatia M."/>
            <person name="Clum A."/>
            <person name="Daum C."/>
            <person name="Haridas S."/>
            <person name="He G."/>
            <person name="LaButti K."/>
            <person name="Lipzen A."/>
            <person name="Riley R."/>
            <person name="Salamov A."/>
            <person name="Simmons B.A."/>
            <person name="Magnuson J.K."/>
            <person name="Henrissat B."/>
            <person name="Mortensen U.H."/>
            <person name="Larsen T.O."/>
            <person name="Devries R.P."/>
            <person name="Grigoriev I.V."/>
            <person name="Machida M."/>
            <person name="Baker S.E."/>
            <person name="Andersen M.R."/>
            <person name="Cantor M.N."/>
            <person name="Hua S.X."/>
        </authorList>
    </citation>
    <scope>NUCLEOTIDE SEQUENCE [LARGE SCALE GENOMIC DNA]</scope>
    <source>
        <strain evidence="1 2">CBS 119388</strain>
    </source>
</reference>
<proteinExistence type="predicted"/>
<evidence type="ECO:0000313" key="1">
    <source>
        <dbReference type="EMBL" id="KAE8406894.1"/>
    </source>
</evidence>